<evidence type="ECO:0008006" key="3">
    <source>
        <dbReference type="Google" id="ProtNLM"/>
    </source>
</evidence>
<dbReference type="OrthoDB" id="591557at2759"/>
<name>A0A5C7H3F9_9ROSI</name>
<dbReference type="Proteomes" id="UP000323000">
    <property type="component" value="Chromosome 11"/>
</dbReference>
<proteinExistence type="predicted"/>
<dbReference type="AlphaFoldDB" id="A0A5C7H3F9"/>
<dbReference type="EMBL" id="VAHF01000011">
    <property type="protein sequence ID" value="TXG51498.1"/>
    <property type="molecule type" value="Genomic_DNA"/>
</dbReference>
<reference evidence="2" key="1">
    <citation type="journal article" date="2019" name="Gigascience">
        <title>De novo genome assembly of the endangered Acer yangbiense, a plant species with extremely small populations endemic to Yunnan Province, China.</title>
        <authorList>
            <person name="Yang J."/>
            <person name="Wariss H.M."/>
            <person name="Tao L."/>
            <person name="Zhang R."/>
            <person name="Yun Q."/>
            <person name="Hollingsworth P."/>
            <person name="Dao Z."/>
            <person name="Luo G."/>
            <person name="Guo H."/>
            <person name="Ma Y."/>
            <person name="Sun W."/>
        </authorList>
    </citation>
    <scope>NUCLEOTIDE SEQUENCE [LARGE SCALE GENOMIC DNA]</scope>
    <source>
        <strain evidence="2">cv. Malutang</strain>
    </source>
</reference>
<protein>
    <recommendedName>
        <fullName evidence="3">F-box associated domain-containing protein</fullName>
    </recommendedName>
</protein>
<keyword evidence="2" id="KW-1185">Reference proteome</keyword>
<comment type="caution">
    <text evidence="1">The sequence shown here is derived from an EMBL/GenBank/DDBJ whole genome shotgun (WGS) entry which is preliminary data.</text>
</comment>
<sequence>MFDLFSIDLETVSGKDDKFFLQSLEFLARNPYDAHCIICMGSCNGFLSVVDEYKHLFPYNPSIKECKCMSYYGINSDVAFMFGFGYTEFIDNYKIDENDVRENFKIGIAPNEAAYSVFGILEGFYKIVVFYLVEKKFKMLPPPDIVRKGLVFCDMKDGKLKNVKIRTLNMDNGIEWFMHFRGEWNWYDVNVYVYVESLISPTYKPDFTMESNL</sequence>
<gene>
    <name evidence="1" type="ORF">EZV62_024022</name>
</gene>
<organism evidence="1 2">
    <name type="scientific">Acer yangbiense</name>
    <dbReference type="NCBI Taxonomy" id="1000413"/>
    <lineage>
        <taxon>Eukaryota</taxon>
        <taxon>Viridiplantae</taxon>
        <taxon>Streptophyta</taxon>
        <taxon>Embryophyta</taxon>
        <taxon>Tracheophyta</taxon>
        <taxon>Spermatophyta</taxon>
        <taxon>Magnoliopsida</taxon>
        <taxon>eudicotyledons</taxon>
        <taxon>Gunneridae</taxon>
        <taxon>Pentapetalae</taxon>
        <taxon>rosids</taxon>
        <taxon>malvids</taxon>
        <taxon>Sapindales</taxon>
        <taxon>Sapindaceae</taxon>
        <taxon>Hippocastanoideae</taxon>
        <taxon>Acereae</taxon>
        <taxon>Acer</taxon>
    </lineage>
</organism>
<evidence type="ECO:0000313" key="2">
    <source>
        <dbReference type="Proteomes" id="UP000323000"/>
    </source>
</evidence>
<accession>A0A5C7H3F9</accession>
<evidence type="ECO:0000313" key="1">
    <source>
        <dbReference type="EMBL" id="TXG51498.1"/>
    </source>
</evidence>